<dbReference type="AlphaFoldDB" id="A0A7C8KT42"/>
<keyword evidence="2" id="KW-1185">Reference proteome</keyword>
<name>A0A7C8KT42_9BACI</name>
<dbReference type="EMBL" id="WEID01000028">
    <property type="protein sequence ID" value="KAB8138119.1"/>
    <property type="molecule type" value="Genomic_DNA"/>
</dbReference>
<organism evidence="1 2">
    <name type="scientific">Gracilibacillus oryzae</name>
    <dbReference type="NCBI Taxonomy" id="1672701"/>
    <lineage>
        <taxon>Bacteria</taxon>
        <taxon>Bacillati</taxon>
        <taxon>Bacillota</taxon>
        <taxon>Bacilli</taxon>
        <taxon>Bacillales</taxon>
        <taxon>Bacillaceae</taxon>
        <taxon>Gracilibacillus</taxon>
    </lineage>
</organism>
<proteinExistence type="predicted"/>
<comment type="caution">
    <text evidence="1">The sequence shown here is derived from an EMBL/GenBank/DDBJ whole genome shotgun (WGS) entry which is preliminary data.</text>
</comment>
<reference evidence="1 2" key="1">
    <citation type="submission" date="2019-10" db="EMBL/GenBank/DDBJ databases">
        <title>Gracilibacillus sp. nov. isolated from rice seeds.</title>
        <authorList>
            <person name="He S."/>
        </authorList>
    </citation>
    <scope>NUCLEOTIDE SEQUENCE [LARGE SCALE GENOMIC DNA]</scope>
    <source>
        <strain evidence="1 2">TD8</strain>
    </source>
</reference>
<protein>
    <submittedName>
        <fullName evidence="1">Uncharacterized protein</fullName>
    </submittedName>
</protein>
<evidence type="ECO:0000313" key="2">
    <source>
        <dbReference type="Proteomes" id="UP000480246"/>
    </source>
</evidence>
<sequence length="125" mass="14190">MLLISCGNQSLSTVVDDYDTSQLSSEFTNKTAYEIGANVEGMPIFKNTEKALQQAKVDYQAGFEATAEEFELEPVSHNNYKQYFAYAWQLTTSDSTIQQQGVEISKFFDIYQNSFQHKNKPDVGF</sequence>
<dbReference type="Proteomes" id="UP000480246">
    <property type="component" value="Unassembled WGS sequence"/>
</dbReference>
<evidence type="ECO:0000313" key="1">
    <source>
        <dbReference type="EMBL" id="KAB8138119.1"/>
    </source>
</evidence>
<accession>A0A7C8KT42</accession>
<gene>
    <name evidence="1" type="ORF">F9U64_06505</name>
</gene>
<dbReference type="OrthoDB" id="1853246at2"/>